<dbReference type="Pfam" id="PF01395">
    <property type="entry name" value="PBP_GOBP"/>
    <property type="match status" value="1"/>
</dbReference>
<keyword evidence="4" id="KW-0732">Signal</keyword>
<dbReference type="PANTHER" id="PTHR21364">
    <property type="entry name" value="GENERAL ODORANT-BINDING PROTEIN 19A"/>
    <property type="match status" value="1"/>
</dbReference>
<dbReference type="Proteomes" id="UP001430953">
    <property type="component" value="Unassembled WGS sequence"/>
</dbReference>
<proteinExistence type="inferred from homology"/>
<accession>A0AAW2GYB3</accession>
<dbReference type="AlphaFoldDB" id="A0AAW2GYB3"/>
<keyword evidence="6" id="KW-1185">Reference proteome</keyword>
<dbReference type="SMART" id="SM00708">
    <property type="entry name" value="PhBP"/>
    <property type="match status" value="1"/>
</dbReference>
<evidence type="ECO:0000313" key="6">
    <source>
        <dbReference type="Proteomes" id="UP001430953"/>
    </source>
</evidence>
<dbReference type="FunFam" id="1.10.238.20:FF:000001">
    <property type="entry name" value="General odorant-binding protein lush"/>
    <property type="match status" value="1"/>
</dbReference>
<dbReference type="CDD" id="cd23992">
    <property type="entry name" value="PBP_GOBP"/>
    <property type="match status" value="1"/>
</dbReference>
<protein>
    <submittedName>
        <fullName evidence="5">Uncharacterized protein</fullName>
    </submittedName>
</protein>
<evidence type="ECO:0000256" key="4">
    <source>
        <dbReference type="SAM" id="SignalP"/>
    </source>
</evidence>
<organism evidence="5 6">
    <name type="scientific">Cardiocondyla obscurior</name>
    <dbReference type="NCBI Taxonomy" id="286306"/>
    <lineage>
        <taxon>Eukaryota</taxon>
        <taxon>Metazoa</taxon>
        <taxon>Ecdysozoa</taxon>
        <taxon>Arthropoda</taxon>
        <taxon>Hexapoda</taxon>
        <taxon>Insecta</taxon>
        <taxon>Pterygota</taxon>
        <taxon>Neoptera</taxon>
        <taxon>Endopterygota</taxon>
        <taxon>Hymenoptera</taxon>
        <taxon>Apocrita</taxon>
        <taxon>Aculeata</taxon>
        <taxon>Formicoidea</taxon>
        <taxon>Formicidae</taxon>
        <taxon>Myrmicinae</taxon>
        <taxon>Cardiocondyla</taxon>
    </lineage>
</organism>
<feature type="chain" id="PRO_5043889923" evidence="4">
    <location>
        <begin position="27"/>
        <end position="150"/>
    </location>
</feature>
<evidence type="ECO:0000256" key="2">
    <source>
        <dbReference type="ARBA" id="ARBA00008098"/>
    </source>
</evidence>
<dbReference type="PANTHER" id="PTHR21364:SF2">
    <property type="entry name" value="GENERAL ODORANT-BINDING PROTEIN 19A"/>
    <property type="match status" value="1"/>
</dbReference>
<dbReference type="Gene3D" id="1.10.238.20">
    <property type="entry name" value="Pheromone/general odorant binding protein domain"/>
    <property type="match status" value="1"/>
</dbReference>
<dbReference type="EMBL" id="JADYXP020000001">
    <property type="protein sequence ID" value="KAL0132280.1"/>
    <property type="molecule type" value="Genomic_DNA"/>
</dbReference>
<feature type="signal peptide" evidence="4">
    <location>
        <begin position="1"/>
        <end position="26"/>
    </location>
</feature>
<gene>
    <name evidence="5" type="ORF">PUN28_000220</name>
</gene>
<sequence>MREMAKESLILICACLVFTQFVVANAANDEDIDWTTLHAELRKLAGNIRKKCIGETGATNAELEAADVGDFSGEKLACYFKCVMEKGGVMKKDGKLNLKLMAKMLPQAYRHIGVEMLDQCRNTGGSDKCEIAMIFNQCMYKANPVAYFVI</sequence>
<keyword evidence="3" id="KW-0964">Secreted</keyword>
<comment type="similarity">
    <text evidence="2">Belongs to the PBP/GOBP family.</text>
</comment>
<dbReference type="SUPFAM" id="SSF47565">
    <property type="entry name" value="Insect pheromone/odorant-binding proteins"/>
    <property type="match status" value="1"/>
</dbReference>
<dbReference type="GO" id="GO:0005549">
    <property type="term" value="F:odorant binding"/>
    <property type="evidence" value="ECO:0007669"/>
    <property type="project" value="InterPro"/>
</dbReference>
<dbReference type="GO" id="GO:0005576">
    <property type="term" value="C:extracellular region"/>
    <property type="evidence" value="ECO:0007669"/>
    <property type="project" value="UniProtKB-SubCell"/>
</dbReference>
<comment type="subcellular location">
    <subcellularLocation>
        <location evidence="1">Secreted</location>
    </subcellularLocation>
</comment>
<dbReference type="InterPro" id="IPR006170">
    <property type="entry name" value="PBP/GOBP"/>
</dbReference>
<name>A0AAW2GYB3_9HYME</name>
<evidence type="ECO:0000256" key="3">
    <source>
        <dbReference type="ARBA" id="ARBA00022525"/>
    </source>
</evidence>
<reference evidence="5 6" key="1">
    <citation type="submission" date="2023-03" db="EMBL/GenBank/DDBJ databases">
        <title>High recombination rates correlate with genetic variation in Cardiocondyla obscurior ants.</title>
        <authorList>
            <person name="Errbii M."/>
        </authorList>
    </citation>
    <scope>NUCLEOTIDE SEQUENCE [LARGE SCALE GENOMIC DNA]</scope>
    <source>
        <strain evidence="5">Alpha-2009</strain>
        <tissue evidence="5">Whole body</tissue>
    </source>
</reference>
<evidence type="ECO:0000313" key="5">
    <source>
        <dbReference type="EMBL" id="KAL0132280.1"/>
    </source>
</evidence>
<evidence type="ECO:0000256" key="1">
    <source>
        <dbReference type="ARBA" id="ARBA00004613"/>
    </source>
</evidence>
<dbReference type="InterPro" id="IPR036728">
    <property type="entry name" value="PBP_GOBP_sf"/>
</dbReference>
<comment type="caution">
    <text evidence="5">The sequence shown here is derived from an EMBL/GenBank/DDBJ whole genome shotgun (WGS) entry which is preliminary data.</text>
</comment>
<dbReference type="GO" id="GO:0007608">
    <property type="term" value="P:sensory perception of smell"/>
    <property type="evidence" value="ECO:0007669"/>
    <property type="project" value="UniProtKB-ARBA"/>
</dbReference>